<feature type="domain" description="B box-type" evidence="2">
    <location>
        <begin position="1"/>
        <end position="42"/>
    </location>
</feature>
<protein>
    <recommendedName>
        <fullName evidence="2">B box-type domain-containing protein</fullName>
    </recommendedName>
</protein>
<dbReference type="InterPro" id="IPR000315">
    <property type="entry name" value="Znf_B-box"/>
</dbReference>
<keyword evidence="1" id="KW-0862">Zinc</keyword>
<evidence type="ECO:0000313" key="3">
    <source>
        <dbReference type="EMBL" id="CDW91582.1"/>
    </source>
</evidence>
<dbReference type="EMBL" id="CCKQ01019571">
    <property type="protein sequence ID" value="CDW91582.1"/>
    <property type="molecule type" value="Genomic_DNA"/>
</dbReference>
<evidence type="ECO:0000259" key="2">
    <source>
        <dbReference type="PROSITE" id="PS50119"/>
    </source>
</evidence>
<keyword evidence="4" id="KW-1185">Reference proteome</keyword>
<reference evidence="3 4" key="1">
    <citation type="submission" date="2014-06" db="EMBL/GenBank/DDBJ databases">
        <authorList>
            <person name="Swart Estienne"/>
        </authorList>
    </citation>
    <scope>NUCLEOTIDE SEQUENCE [LARGE SCALE GENOMIC DNA]</scope>
    <source>
        <strain evidence="3 4">130c</strain>
    </source>
</reference>
<name>A0A078BEK5_STYLE</name>
<dbReference type="PROSITE" id="PS50119">
    <property type="entry name" value="ZF_BBOX"/>
    <property type="match status" value="1"/>
</dbReference>
<accession>A0A078BEK5</accession>
<sequence length="618" mass="72136">MCQKHQEDAKAFCTICNSLLCVFCLIKDDNEEEAPDHNHKPVNAKTYCNQSKNKWRDLQQRATILDQNYDIKIQELGNLCSTMFKSMSGQPISEEGQAHLEQQMDENKQKVDIVKRFVKDVNVFMEKVEAIEAENRADLMTMFNQKLKEHTDKINTFEKVLSEMSIQKVIEESFGEKGNRETEQNIITEESNQKSVNNYLIKKIHTLEDRVNAKFEKEQSYVKQLMKTQDTDMQKFEGLIKEKELRSEKQYRELRSGIQDIKSQLFEWSNHTIFYRMLFDLQIYKRTELDSRFVEQLLKTKLSDQCIFSMARMPNGDIIVDANKKATIINDSTFEIINQLEPSDSQLVSIGFQKDKMLSHYQSMYNISYQPNGKFYQLANTDTNNWQHCMCVPDDAHIIQGAHGGLLYIYSTQQISYFVQKKCEQIPGGQAILQVIKLSENQKYAVATKGSGLHIMDINLTTYETSRDPKVYLQGKYITDLLEINQNVLLVSSYSDCSYYVVDLNKKEEFFLCKGFSPYGMGISKFPSYSFDNFPYVMAKEDDYMTIINVRAGFSFRLISLPTHNQNYFNQRMIFTNDKTFVTDEGSYYLSKYKMSDQLFKNLKEIHLWSIVNNLTKL</sequence>
<evidence type="ECO:0000313" key="4">
    <source>
        <dbReference type="Proteomes" id="UP000039865"/>
    </source>
</evidence>
<dbReference type="InParanoid" id="A0A078BEK5"/>
<organism evidence="3 4">
    <name type="scientific">Stylonychia lemnae</name>
    <name type="common">Ciliate</name>
    <dbReference type="NCBI Taxonomy" id="5949"/>
    <lineage>
        <taxon>Eukaryota</taxon>
        <taxon>Sar</taxon>
        <taxon>Alveolata</taxon>
        <taxon>Ciliophora</taxon>
        <taxon>Intramacronucleata</taxon>
        <taxon>Spirotrichea</taxon>
        <taxon>Stichotrichia</taxon>
        <taxon>Sporadotrichida</taxon>
        <taxon>Oxytrichidae</taxon>
        <taxon>Stylonychinae</taxon>
        <taxon>Stylonychia</taxon>
    </lineage>
</organism>
<keyword evidence="1" id="KW-0863">Zinc-finger</keyword>
<dbReference type="GO" id="GO:0008270">
    <property type="term" value="F:zinc ion binding"/>
    <property type="evidence" value="ECO:0007669"/>
    <property type="project" value="UniProtKB-KW"/>
</dbReference>
<dbReference type="SUPFAM" id="SSF57845">
    <property type="entry name" value="B-box zinc-binding domain"/>
    <property type="match status" value="1"/>
</dbReference>
<gene>
    <name evidence="3" type="primary">Contig17041.g18148</name>
    <name evidence="3" type="ORF">STYLEM_20739</name>
</gene>
<dbReference type="Proteomes" id="UP000039865">
    <property type="component" value="Unassembled WGS sequence"/>
</dbReference>
<dbReference type="SUPFAM" id="SSF82171">
    <property type="entry name" value="DPP6 N-terminal domain-like"/>
    <property type="match status" value="1"/>
</dbReference>
<proteinExistence type="predicted"/>
<dbReference type="AlphaFoldDB" id="A0A078BEK5"/>
<keyword evidence="1" id="KW-0479">Metal-binding</keyword>
<evidence type="ECO:0000256" key="1">
    <source>
        <dbReference type="PROSITE-ProRule" id="PRU00024"/>
    </source>
</evidence>